<dbReference type="AlphaFoldDB" id="A0A449I7R1"/>
<protein>
    <submittedName>
        <fullName evidence="1">Hydroxyacylglutathione hydrolase</fullName>
    </submittedName>
</protein>
<dbReference type="InterPro" id="IPR036866">
    <property type="entry name" value="RibonucZ/Hydroxyglut_hydro"/>
</dbReference>
<dbReference type="SUPFAM" id="SSF56281">
    <property type="entry name" value="Metallo-hydrolase/oxidoreductase"/>
    <property type="match status" value="1"/>
</dbReference>
<gene>
    <name evidence="1" type="ORF">NCTC7812_03058</name>
</gene>
<keyword evidence="1" id="KW-0378">Hydrolase</keyword>
<dbReference type="GO" id="GO:0016787">
    <property type="term" value="F:hydrolase activity"/>
    <property type="evidence" value="ECO:0007669"/>
    <property type="project" value="UniProtKB-KW"/>
</dbReference>
<dbReference type="Proteomes" id="UP000396835">
    <property type="component" value="Unassembled WGS sequence"/>
</dbReference>
<proteinExistence type="predicted"/>
<evidence type="ECO:0000313" key="2">
    <source>
        <dbReference type="Proteomes" id="UP000396835"/>
    </source>
</evidence>
<organism evidence="1 2">
    <name type="scientific">Prevotella heparinolytica</name>
    <dbReference type="NCBI Taxonomy" id="28113"/>
    <lineage>
        <taxon>Bacteria</taxon>
        <taxon>Pseudomonadati</taxon>
        <taxon>Bacteroidota</taxon>
        <taxon>Bacteroidia</taxon>
        <taxon>Bacteroidales</taxon>
        <taxon>Bacteroidaceae</taxon>
        <taxon>Bacteroides</taxon>
    </lineage>
</organism>
<dbReference type="Gene3D" id="3.60.15.10">
    <property type="entry name" value="Ribonuclease Z/Hydroxyacylglutathione hydrolase-like"/>
    <property type="match status" value="1"/>
</dbReference>
<dbReference type="EMBL" id="CAACYH010000007">
    <property type="protein sequence ID" value="VFB15469.1"/>
    <property type="molecule type" value="Genomic_DNA"/>
</dbReference>
<evidence type="ECO:0000313" key="1">
    <source>
        <dbReference type="EMBL" id="VFB15469.1"/>
    </source>
</evidence>
<accession>A0A449I7R1</accession>
<reference evidence="1 2" key="1">
    <citation type="submission" date="2019-02" db="EMBL/GenBank/DDBJ databases">
        <authorList>
            <consortium name="Pathogen Informatics"/>
        </authorList>
    </citation>
    <scope>NUCLEOTIDE SEQUENCE [LARGE SCALE GENOMIC DNA]</scope>
    <source>
        <strain evidence="1 2">3012STDY7078512</strain>
    </source>
</reference>
<dbReference type="CDD" id="cd06262">
    <property type="entry name" value="metallo-hydrolase-like_MBL-fold"/>
    <property type="match status" value="1"/>
</dbReference>
<name>A0A449I7R1_9BACE</name>
<sequence>MNSKLNVFTIVNSLYRSNTYILSASSDVDNGVWIVDLGDTDRLADCLAENMVLRGILLTHTHYDHIYGINDALRLFPDIRIITTEFGKQALCSPKLNYSRYHLNVEILYVINPKISKCFTMVMSFILLMSKRFMYTRFQVTTKVV</sequence>